<keyword evidence="4" id="KW-0862">Zinc</keyword>
<dbReference type="SMART" id="SM01145">
    <property type="entry name" value="DUF1041"/>
    <property type="match status" value="1"/>
</dbReference>
<feature type="domain" description="MHD1" evidence="9">
    <location>
        <begin position="2463"/>
        <end position="2606"/>
    </location>
</feature>
<dbReference type="GO" id="GO:0043195">
    <property type="term" value="C:terminal bouton"/>
    <property type="evidence" value="ECO:0007669"/>
    <property type="project" value="TreeGrafter"/>
</dbReference>
<feature type="compositionally biased region" description="Polar residues" evidence="6">
    <location>
        <begin position="523"/>
        <end position="532"/>
    </location>
</feature>
<evidence type="ECO:0000256" key="1">
    <source>
        <dbReference type="ARBA" id="ARBA00022723"/>
    </source>
</evidence>
<feature type="region of interest" description="Disordered" evidence="6">
    <location>
        <begin position="2906"/>
        <end position="2930"/>
    </location>
</feature>
<dbReference type="FunCoup" id="A0A6L2PI05">
    <property type="interactions" value="20"/>
</dbReference>
<proteinExistence type="predicted"/>
<keyword evidence="1" id="KW-0479">Metal-binding</keyword>
<feature type="compositionally biased region" description="Polar residues" evidence="6">
    <location>
        <begin position="1266"/>
        <end position="1284"/>
    </location>
</feature>
<dbReference type="FunFam" id="2.60.40.150:FF:000014">
    <property type="entry name" value="protein unc-13 homolog B"/>
    <property type="match status" value="1"/>
</dbReference>
<dbReference type="Gene3D" id="2.60.40.150">
    <property type="entry name" value="C2 domain"/>
    <property type="match status" value="2"/>
</dbReference>
<dbReference type="Pfam" id="PF00168">
    <property type="entry name" value="C2"/>
    <property type="match status" value="2"/>
</dbReference>
<dbReference type="GO" id="GO:0099525">
    <property type="term" value="P:presynaptic dense core vesicle exocytosis"/>
    <property type="evidence" value="ECO:0007669"/>
    <property type="project" value="TreeGrafter"/>
</dbReference>
<keyword evidence="12" id="KW-1185">Reference proteome</keyword>
<feature type="compositionally biased region" description="Basic and acidic residues" evidence="6">
    <location>
        <begin position="1531"/>
        <end position="1546"/>
    </location>
</feature>
<feature type="compositionally biased region" description="Pro residues" evidence="6">
    <location>
        <begin position="557"/>
        <end position="568"/>
    </location>
</feature>
<dbReference type="PROSITE" id="PS51259">
    <property type="entry name" value="MHD2"/>
    <property type="match status" value="1"/>
</dbReference>
<evidence type="ECO:0000256" key="4">
    <source>
        <dbReference type="ARBA" id="ARBA00022833"/>
    </source>
</evidence>
<feature type="domain" description="C2" evidence="7">
    <location>
        <begin position="2031"/>
        <end position="2155"/>
    </location>
</feature>
<dbReference type="InterPro" id="IPR037302">
    <property type="entry name" value="Unc-13_C2B"/>
</dbReference>
<evidence type="ECO:0000259" key="7">
    <source>
        <dbReference type="PROSITE" id="PS50004"/>
    </source>
</evidence>
<dbReference type="Gene3D" id="1.10.357.50">
    <property type="match status" value="1"/>
</dbReference>
<feature type="region of interest" description="Disordered" evidence="6">
    <location>
        <begin position="1579"/>
        <end position="1795"/>
    </location>
</feature>
<feature type="compositionally biased region" description="Polar residues" evidence="6">
    <location>
        <begin position="380"/>
        <end position="405"/>
    </location>
</feature>
<dbReference type="InterPro" id="IPR002219">
    <property type="entry name" value="PKC_DAG/PE"/>
</dbReference>
<dbReference type="GO" id="GO:0005516">
    <property type="term" value="F:calmodulin binding"/>
    <property type="evidence" value="ECO:0007669"/>
    <property type="project" value="TreeGrafter"/>
</dbReference>
<dbReference type="PROSITE" id="PS50081">
    <property type="entry name" value="ZF_DAG_PE_2"/>
    <property type="match status" value="1"/>
</dbReference>
<dbReference type="CDD" id="cd08395">
    <property type="entry name" value="C2C_Munc13"/>
    <property type="match status" value="1"/>
</dbReference>
<dbReference type="PANTHER" id="PTHR10480:SF12">
    <property type="entry name" value="UNC-13, ISOFORM E"/>
    <property type="match status" value="1"/>
</dbReference>
<evidence type="ECO:0000256" key="5">
    <source>
        <dbReference type="ARBA" id="ARBA00022837"/>
    </source>
</evidence>
<keyword evidence="2" id="KW-0677">Repeat</keyword>
<dbReference type="GO" id="GO:0005509">
    <property type="term" value="F:calcium ion binding"/>
    <property type="evidence" value="ECO:0007669"/>
    <property type="project" value="InterPro"/>
</dbReference>
<feature type="compositionally biased region" description="Low complexity" evidence="6">
    <location>
        <begin position="902"/>
        <end position="919"/>
    </location>
</feature>
<feature type="compositionally biased region" description="Gly residues" evidence="6">
    <location>
        <begin position="1828"/>
        <end position="1840"/>
    </location>
</feature>
<feature type="region of interest" description="Disordered" evidence="6">
    <location>
        <begin position="646"/>
        <end position="688"/>
    </location>
</feature>
<feature type="region of interest" description="Disordered" evidence="6">
    <location>
        <begin position="1"/>
        <end position="20"/>
    </location>
</feature>
<evidence type="ECO:0000256" key="2">
    <source>
        <dbReference type="ARBA" id="ARBA00022737"/>
    </source>
</evidence>
<evidence type="ECO:0000259" key="10">
    <source>
        <dbReference type="PROSITE" id="PS51259"/>
    </source>
</evidence>
<feature type="domain" description="MHD2" evidence="10">
    <location>
        <begin position="2716"/>
        <end position="2882"/>
    </location>
</feature>
<evidence type="ECO:0000256" key="3">
    <source>
        <dbReference type="ARBA" id="ARBA00022771"/>
    </source>
</evidence>
<dbReference type="CDD" id="cd04027">
    <property type="entry name" value="C2B_Munc13"/>
    <property type="match status" value="1"/>
</dbReference>
<feature type="compositionally biased region" description="Polar residues" evidence="6">
    <location>
        <begin position="973"/>
        <end position="984"/>
    </location>
</feature>
<feature type="region of interest" description="Disordered" evidence="6">
    <location>
        <begin position="523"/>
        <end position="574"/>
    </location>
</feature>
<feature type="region of interest" description="Disordered" evidence="6">
    <location>
        <begin position="1425"/>
        <end position="1518"/>
    </location>
</feature>
<dbReference type="GO" id="GO:0031594">
    <property type="term" value="C:neuromuscular junction"/>
    <property type="evidence" value="ECO:0007669"/>
    <property type="project" value="TreeGrafter"/>
</dbReference>
<organism evidence="11 12">
    <name type="scientific">Coptotermes formosanus</name>
    <name type="common">Formosan subterranean termite</name>
    <dbReference type="NCBI Taxonomy" id="36987"/>
    <lineage>
        <taxon>Eukaryota</taxon>
        <taxon>Metazoa</taxon>
        <taxon>Ecdysozoa</taxon>
        <taxon>Arthropoda</taxon>
        <taxon>Hexapoda</taxon>
        <taxon>Insecta</taxon>
        <taxon>Pterygota</taxon>
        <taxon>Neoptera</taxon>
        <taxon>Polyneoptera</taxon>
        <taxon>Dictyoptera</taxon>
        <taxon>Blattodea</taxon>
        <taxon>Blattoidea</taxon>
        <taxon>Termitoidae</taxon>
        <taxon>Rhinotermitidae</taxon>
        <taxon>Coptotermes</taxon>
    </lineage>
</organism>
<evidence type="ECO:0000313" key="12">
    <source>
        <dbReference type="Proteomes" id="UP000502823"/>
    </source>
</evidence>
<dbReference type="InterPro" id="IPR000008">
    <property type="entry name" value="C2_dom"/>
</dbReference>
<dbReference type="PROSITE" id="PS51258">
    <property type="entry name" value="MHD1"/>
    <property type="match status" value="1"/>
</dbReference>
<dbReference type="GO" id="GO:0005543">
    <property type="term" value="F:phospholipid binding"/>
    <property type="evidence" value="ECO:0007669"/>
    <property type="project" value="InterPro"/>
</dbReference>
<feature type="region of interest" description="Disordered" evidence="6">
    <location>
        <begin position="1164"/>
        <end position="1284"/>
    </location>
</feature>
<dbReference type="Proteomes" id="UP000502823">
    <property type="component" value="Unassembled WGS sequence"/>
</dbReference>
<feature type="compositionally biased region" description="Low complexity" evidence="6">
    <location>
        <begin position="648"/>
        <end position="674"/>
    </location>
</feature>
<dbReference type="GO" id="GO:0035249">
    <property type="term" value="P:synaptic transmission, glutamatergic"/>
    <property type="evidence" value="ECO:0007669"/>
    <property type="project" value="TreeGrafter"/>
</dbReference>
<feature type="compositionally biased region" description="Basic and acidic residues" evidence="6">
    <location>
        <begin position="1172"/>
        <end position="1185"/>
    </location>
</feature>
<feature type="compositionally biased region" description="Polar residues" evidence="6">
    <location>
        <begin position="430"/>
        <end position="439"/>
    </location>
</feature>
<feature type="compositionally biased region" description="Basic and acidic residues" evidence="6">
    <location>
        <begin position="1768"/>
        <end position="1784"/>
    </location>
</feature>
<evidence type="ECO:0000259" key="8">
    <source>
        <dbReference type="PROSITE" id="PS50081"/>
    </source>
</evidence>
<dbReference type="GO" id="GO:0017075">
    <property type="term" value="F:syntaxin-1 binding"/>
    <property type="evidence" value="ECO:0007669"/>
    <property type="project" value="TreeGrafter"/>
</dbReference>
<comment type="caution">
    <text evidence="11">The sequence shown here is derived from an EMBL/GenBank/DDBJ whole genome shotgun (WGS) entry which is preliminary data.</text>
</comment>
<dbReference type="SUPFAM" id="SSF57889">
    <property type="entry name" value="Cysteine-rich domain"/>
    <property type="match status" value="1"/>
</dbReference>
<dbReference type="InterPro" id="IPR014770">
    <property type="entry name" value="Munc13_1"/>
</dbReference>
<feature type="compositionally biased region" description="Polar residues" evidence="6">
    <location>
        <begin position="1228"/>
        <end position="1246"/>
    </location>
</feature>
<dbReference type="GO" id="GO:0042734">
    <property type="term" value="C:presynaptic membrane"/>
    <property type="evidence" value="ECO:0007669"/>
    <property type="project" value="TreeGrafter"/>
</dbReference>
<dbReference type="Gene3D" id="3.30.60.20">
    <property type="match status" value="1"/>
</dbReference>
<feature type="compositionally biased region" description="Basic and acidic residues" evidence="6">
    <location>
        <begin position="1623"/>
        <end position="1635"/>
    </location>
</feature>
<feature type="compositionally biased region" description="Basic and acidic residues" evidence="6">
    <location>
        <begin position="1594"/>
        <end position="1607"/>
    </location>
</feature>
<dbReference type="EMBL" id="BLKM01008000">
    <property type="protein sequence ID" value="GFG32201.1"/>
    <property type="molecule type" value="Genomic_DNA"/>
</dbReference>
<dbReference type="FunFam" id="1.10.357.50:FF:000001">
    <property type="entry name" value="Protein unc-13 homolog B"/>
    <property type="match status" value="1"/>
</dbReference>
<feature type="region of interest" description="Disordered" evidence="6">
    <location>
        <begin position="599"/>
        <end position="634"/>
    </location>
</feature>
<name>A0A6L2PI05_COPFO</name>
<dbReference type="PROSITE" id="PS50004">
    <property type="entry name" value="C2"/>
    <property type="match status" value="2"/>
</dbReference>
<protein>
    <recommendedName>
        <fullName evidence="13">Phorbol-ester/DAG-type domain-containing protein</fullName>
    </recommendedName>
</protein>
<evidence type="ECO:0000256" key="6">
    <source>
        <dbReference type="SAM" id="MobiDB-lite"/>
    </source>
</evidence>
<dbReference type="SMART" id="SM00109">
    <property type="entry name" value="C1"/>
    <property type="match status" value="1"/>
</dbReference>
<feature type="compositionally biased region" description="Polar residues" evidence="6">
    <location>
        <begin position="792"/>
        <end position="802"/>
    </location>
</feature>
<feature type="domain" description="Phorbol-ester/DAG-type" evidence="8">
    <location>
        <begin position="1925"/>
        <end position="1975"/>
    </location>
</feature>
<feature type="compositionally biased region" description="Acidic residues" evidence="6">
    <location>
        <begin position="2907"/>
        <end position="2917"/>
    </location>
</feature>
<dbReference type="PANTHER" id="PTHR10480">
    <property type="entry name" value="PROTEIN UNC-13 HOMOLOG"/>
    <property type="match status" value="1"/>
</dbReference>
<feature type="region of interest" description="Disordered" evidence="6">
    <location>
        <begin position="105"/>
        <end position="124"/>
    </location>
</feature>
<feature type="compositionally biased region" description="Polar residues" evidence="6">
    <location>
        <begin position="413"/>
        <end position="422"/>
    </location>
</feature>
<dbReference type="GO" id="GO:0098831">
    <property type="term" value="C:presynaptic active zone cytoplasmic component"/>
    <property type="evidence" value="ECO:0007669"/>
    <property type="project" value="TreeGrafter"/>
</dbReference>
<dbReference type="InterPro" id="IPR046349">
    <property type="entry name" value="C1-like_sf"/>
</dbReference>
<dbReference type="Pfam" id="PF00130">
    <property type="entry name" value="C1_1"/>
    <property type="match status" value="1"/>
</dbReference>
<dbReference type="InParanoid" id="A0A6L2PI05"/>
<feature type="compositionally biased region" description="Acidic residues" evidence="6">
    <location>
        <begin position="1655"/>
        <end position="1667"/>
    </location>
</feature>
<dbReference type="GO" id="GO:0016082">
    <property type="term" value="P:synaptic vesicle priming"/>
    <property type="evidence" value="ECO:0007669"/>
    <property type="project" value="TreeGrafter"/>
</dbReference>
<feature type="compositionally biased region" description="Polar residues" evidence="6">
    <location>
        <begin position="1433"/>
        <end position="1460"/>
    </location>
</feature>
<feature type="compositionally biased region" description="Polar residues" evidence="6">
    <location>
        <begin position="1192"/>
        <end position="1202"/>
    </location>
</feature>
<dbReference type="SMART" id="SM00239">
    <property type="entry name" value="C2"/>
    <property type="match status" value="2"/>
</dbReference>
<dbReference type="InterPro" id="IPR010439">
    <property type="entry name" value="MUN_dom"/>
</dbReference>
<dbReference type="GO" id="GO:0019992">
    <property type="term" value="F:diacylglycerol binding"/>
    <property type="evidence" value="ECO:0007669"/>
    <property type="project" value="InterPro"/>
</dbReference>
<dbReference type="Pfam" id="PF06292">
    <property type="entry name" value="MUN"/>
    <property type="match status" value="1"/>
</dbReference>
<feature type="compositionally biased region" description="Low complexity" evidence="6">
    <location>
        <begin position="1493"/>
        <end position="1506"/>
    </location>
</feature>
<sequence length="3117" mass="344815">MDSVKSIPSSSTSASPASPTLGQQNYVQSIDLIISDYMERLGTRLNILETELKYAWRALDLLSQEYIKMWERLEKLEILLYEQQSVIAQLLEFYTVMGTTDSTTEERTDIVSASEGTTTTETTEDKLQRTMKDLMEDAAAASVAGRNVVGEVSNADITGSSSSAAALISELQLEMGMGEIMHMPDEAFYRSLNNAYRDDLGGSETAVPPAVTSSQLGMIWEEAEDVEESTNAEETREGLEQGEETQEVFSALDYKVYRGNSPCVNDQDLAQLTRLSVIDQVALEKLQELDRLTTKLKKDSQNLKELQDRLLDSPQHQYRKECRESESTAERVLAEDAKVIDEQLRQIYAESELDNWSFSSSGRGPSELILLAGTTIIPSGLNSGNKSRPSSRLSTDSGSATSDSEVASALSGFRSTVSPSTSPRHRALLESSNSVDTSGILTSQTSGRLGYNSSALLQADITSSSCSAASPKTIGDLYDFNSYAAEFTSAQDLKNIVAAPHSSVSQTSPGKFAVACSQTLNSPPALSGSSIRTRQDGYIGGAGRLDLDFSEGRTTPSPSPTSPPPPAPRDSRDAFLMPVADSGNAANITKSPSALLGASATGSMSITSPSAEQQGRLSPRTPHSPKSPRLSPKHIVKSMSVNIGTAKSDSGLSSMSGWSSVEKSPVSPKSVISSTNKTPTSSSYTSDSLIGRGYQQLLPASPITSQMHLSSSSSVSPQESCTFTTLANSDSFQYSAPHSPVPALPPNLVNSLITGGHHLSAFTTIKSPTSMGGSTPSITGDNVAGNLIASPVPSSELNTSPRGRSHRVPKSPSASVITAVGTLSSATYGDFLYRSEQPAIYSVAGSNRQQSFTSVYTSGTSSYVPKSSGSGYPDLVEPCSNNEQHPAQGHRYQVESERVTSRSHSVGGYPSSSASSTSHSSRKSLSRGYSTGSAPPSSNGVANLEGYKTAMYRTMFPTGNITDALSYYPTSTRYDSTPSGNQSRPAYGHGSAWLSSSQAHTDNAVANQIKHDHTPASVISVDSAPTCTVECGYIAPQYMDARRYSQHPPQQHYSSQTGIERISEPDESYPREYSWSEHSDMQYLEHDIRKRNAPDYHQQSQLHDGQYYDPSGVIVSQSGYISIAADIKDNKYPQDEKSKKGKLKSAMSSVSNWLPGLHLSKRHRSHSLPAGVRREDLVLSKEHGRGYVMSRGKSQPRSTTTLPRKKKKNPLASTMSGILQKAKRRSQHSQSLSDPEQSETEWSGRQSGFSEDSEDSVFSDVPSDSNMFTKVTHSMPRQHSLQQQQVLTNTRMGPRMDADVEQVNEIPYDSEPAEEHPLDMDPSTLFQTVGEVKRAATQAVSSTSEETATSERIQFPPVALGGASREFAVSRALGKYRQRQSSTISADEQASQDDICASKSSEQVPVIATTGEVIQEDIYDEPTAEPVVDDSENINTQQQHSRVEEQSNIEASPSVSSMRSYASGRHHATRQQQSLEIPWSGPRGEADEDSRSTHSWRSTSRVSSRRQSTEDSIDSEDEWYCYELRKLEELERQQDTEPMQEEKSECFEPDEDVKEQMSFVLQELKLKAKPREGVLDEDDYNRQVRARSTGSMMRWEDIQDDVGEKQNEPQSIVEQAPQVPVTEEPKKTGAMRLRDEDESSSGETSGPDSPHQSMDEMEVDEEEEAAMEAELARSMRSSSGSTLRHGEKLLQGSDSLSREGSLSIPPSEMSISIPVSDGWDTEETATVREGSVSVAASDVWEGEGEGEYVAGNDLREGAESSTGSVPKLKIDTDRVSKVKEDSTTKDSGPASSKWKLLKALKERKAEEKIQEAATATAAAEAKANAAASGGGAGGESGGRPNGHPGDNPFYSNIDSMPDIRPRRKSIPLVSELVSARNTATMAATKRNAGLTSAVPRATLNDEELKMHVYKKTLQALIYPISSTTPHNFLLWTATSPTYCYECEGLLWGIARQGVRCSECGVKCHEKCKDLLNADCLQRAAEKSSKHGAEDKANSIITAMKERMKKREREKPEIFELIRNTFSVDPDTHIDSIEQAEEIVLEGTSKWSCKIAITVICAQGLIAKDKSGTSDPYVTVQVGKVKKRTRTMPAELNPVWNEKFYFECHNSSDRIKVRVWDEDNDLKSKLRQKLTRESDDFLGQTIIEVRTLSGEMDVWYNLEKRTDKSAVSGAIRLHISVEIKGEEKVAPYHVQYTCLHENLFHSLCEENGGIVNLPQAKGDDAWKVYFDDPAEEIVDEFAMRYGIESIYQAMTHFHCLSTKYLCPSVPAVMSTLLANINAYYAHTTASSAVSASDRFAASNFGKEKFVKLLDQLHNSLRIDLSMYRNNFPASSEEKLKDLKSTVDLLTSITFFRMKVQELSSPPRASTVVKDCVKACLRSTYQFLFENCYELYNREFQVDPNEAKRDQEDHGPRLDSLDFWHKLIALIVSVIEEDRNSYAPVLNQFPQELNIGQLSAATMWSLFAVDVKYALEEHEQHRLCKSSAYMNLHFKVKWLHTNYVKDVPPYKGSVPEYPAFFEPFVMQWLNENDDVSLEYLHGAFNRDKKDGFQRSSEHALFSNSVVDVFTQLTQCFDVVSKLECPDPEIWKRYMKRFAKTIVKVLVAYADIVKKEFPSHLKEERIACILMNNVQQLRVQLEKMFESMGGEKLEEDAANILKELQQNLNTALDDLAMQFATSLEPRITESVRQLGDLLLSIKGGGQVTLNQPSQRNAVAAEADEVLRPLMDLLDGSLSLYAQSCEKTVLKRLLKELWKIVMRILEKTVVLPPMTDKSMILKNLTDNAKNLAANAKIEDMSRLFKNHMAGKQDIRNPLSGVMDISKEMEKNLSPKQCAVLDVALDTIKQYFHAGGNGLKKTFLEKSAELQSLRYALSLYTQTTDTLIKTFVTTQTNEVPLNDKSNLRQRSISIEREEEEGMEGLEEPLKAKKRRDSRQGKMNIHLDEGSVGEVSIQVDLFTHPGTGEHKVTVKVVAANDLKWPTVTGMFRPFVEVNLIGPHLADKKRKHATKSKSNNWSPKYNETFHFIIGNEEQLDYFELHICVKDYCFARDDRLVGVAVMQLKDIVEQGSCACWLSLGKRIQMDETGWTILRILSQRTNDEVAKEFVKLKSDIRTENPLPNPT</sequence>
<feature type="domain" description="C2" evidence="7">
    <location>
        <begin position="2941"/>
        <end position="3069"/>
    </location>
</feature>
<keyword evidence="3" id="KW-0863">Zinc-finger</keyword>
<accession>A0A6L2PI05</accession>
<feature type="compositionally biased region" description="Low complexity" evidence="6">
    <location>
        <begin position="1641"/>
        <end position="1650"/>
    </location>
</feature>
<feature type="region of interest" description="Disordered" evidence="6">
    <location>
        <begin position="1826"/>
        <end position="1856"/>
    </location>
</feature>
<reference evidence="12" key="1">
    <citation type="submission" date="2020-01" db="EMBL/GenBank/DDBJ databases">
        <title>Draft genome sequence of the Termite Coptotermes fromosanus.</title>
        <authorList>
            <person name="Itakura S."/>
            <person name="Yosikawa Y."/>
            <person name="Umezawa K."/>
        </authorList>
    </citation>
    <scope>NUCLEOTIDE SEQUENCE [LARGE SCALE GENOMIC DNA]</scope>
</reference>
<feature type="region of interest" description="Disordered" evidence="6">
    <location>
        <begin position="1531"/>
        <end position="1551"/>
    </location>
</feature>
<feature type="compositionally biased region" description="Low complexity" evidence="6">
    <location>
        <begin position="8"/>
        <end position="20"/>
    </location>
</feature>
<dbReference type="SUPFAM" id="SSF49562">
    <property type="entry name" value="C2 domain (Calcium/lipid-binding domain, CaLB)"/>
    <property type="match status" value="2"/>
</dbReference>
<feature type="region of interest" description="Disordered" evidence="6">
    <location>
        <begin position="857"/>
        <end position="941"/>
    </location>
</feature>
<dbReference type="Gene3D" id="1.20.58.1100">
    <property type="match status" value="1"/>
</dbReference>
<feature type="compositionally biased region" description="Low complexity" evidence="6">
    <location>
        <begin position="1701"/>
        <end position="1716"/>
    </location>
</feature>
<dbReference type="PRINTS" id="PR00360">
    <property type="entry name" value="C2DOMAIN"/>
</dbReference>
<feature type="compositionally biased region" description="Basic and acidic residues" evidence="6">
    <location>
        <begin position="1061"/>
        <end position="1072"/>
    </location>
</feature>
<feature type="region of interest" description="Disordered" evidence="6">
    <location>
        <begin position="1046"/>
        <end position="1072"/>
    </location>
</feature>
<dbReference type="InterPro" id="IPR035892">
    <property type="entry name" value="C2_domain_sf"/>
</dbReference>
<evidence type="ECO:0000259" key="9">
    <source>
        <dbReference type="PROSITE" id="PS51258"/>
    </source>
</evidence>
<feature type="compositionally biased region" description="Polar residues" evidence="6">
    <location>
        <begin position="675"/>
        <end position="688"/>
    </location>
</feature>
<evidence type="ECO:0008006" key="13">
    <source>
        <dbReference type="Google" id="ProtNLM"/>
    </source>
</evidence>
<feature type="region of interest" description="Disordered" evidence="6">
    <location>
        <begin position="1376"/>
        <end position="1398"/>
    </location>
</feature>
<feature type="compositionally biased region" description="Low complexity" evidence="6">
    <location>
        <begin position="1046"/>
        <end position="1056"/>
    </location>
</feature>
<feature type="region of interest" description="Disordered" evidence="6">
    <location>
        <begin position="973"/>
        <end position="995"/>
    </location>
</feature>
<gene>
    <name evidence="11" type="ORF">Cfor_04575</name>
</gene>
<feature type="compositionally biased region" description="Polar residues" evidence="6">
    <location>
        <begin position="931"/>
        <end position="941"/>
    </location>
</feature>
<dbReference type="InterPro" id="IPR014772">
    <property type="entry name" value="Munc13_dom-2"/>
</dbReference>
<dbReference type="GO" id="GO:0030672">
    <property type="term" value="C:synaptic vesicle membrane"/>
    <property type="evidence" value="ECO:0007669"/>
    <property type="project" value="TreeGrafter"/>
</dbReference>
<feature type="region of interest" description="Disordered" evidence="6">
    <location>
        <begin position="380"/>
        <end position="439"/>
    </location>
</feature>
<dbReference type="OrthoDB" id="10053234at2759"/>
<dbReference type="FunFam" id="2.60.40.150:FF:000002">
    <property type="entry name" value="Protein unc-13 homolog B"/>
    <property type="match status" value="1"/>
</dbReference>
<dbReference type="GO" id="GO:0008270">
    <property type="term" value="F:zinc ion binding"/>
    <property type="evidence" value="ECO:0007669"/>
    <property type="project" value="UniProtKB-KW"/>
</dbReference>
<feature type="compositionally biased region" description="Polar residues" evidence="6">
    <location>
        <begin position="600"/>
        <end position="616"/>
    </location>
</feature>
<dbReference type="PROSITE" id="PS00479">
    <property type="entry name" value="ZF_DAG_PE_1"/>
    <property type="match status" value="1"/>
</dbReference>
<dbReference type="GO" id="GO:0016081">
    <property type="term" value="P:synaptic vesicle docking"/>
    <property type="evidence" value="ECO:0007669"/>
    <property type="project" value="TreeGrafter"/>
</dbReference>
<dbReference type="GO" id="GO:0061789">
    <property type="term" value="P:dense core granule priming"/>
    <property type="evidence" value="ECO:0007669"/>
    <property type="project" value="TreeGrafter"/>
</dbReference>
<keyword evidence="5" id="KW-0106">Calcium</keyword>
<feature type="region of interest" description="Disordered" evidence="6">
    <location>
        <begin position="791"/>
        <end position="812"/>
    </location>
</feature>
<evidence type="ECO:0000313" key="11">
    <source>
        <dbReference type="EMBL" id="GFG32201.1"/>
    </source>
</evidence>
<dbReference type="FunFam" id="3.30.60.20:FF:000001">
    <property type="entry name" value="Protein unc-13 homolog B"/>
    <property type="match status" value="1"/>
</dbReference>
<dbReference type="InterPro" id="IPR027080">
    <property type="entry name" value="Unc-13"/>
</dbReference>
<feature type="compositionally biased region" description="Polar residues" evidence="6">
    <location>
        <begin position="1379"/>
        <end position="1389"/>
    </location>
</feature>